<reference evidence="1 2" key="1">
    <citation type="submission" date="2020-04" db="EMBL/GenBank/DDBJ databases">
        <title>Perkinsus chesapeaki whole genome sequence.</title>
        <authorList>
            <person name="Bogema D.R."/>
        </authorList>
    </citation>
    <scope>NUCLEOTIDE SEQUENCE [LARGE SCALE GENOMIC DNA]</scope>
    <source>
        <strain evidence="1">ATCC PRA-425</strain>
    </source>
</reference>
<proteinExistence type="predicted"/>
<evidence type="ECO:0000313" key="1">
    <source>
        <dbReference type="EMBL" id="KAF4654219.1"/>
    </source>
</evidence>
<comment type="caution">
    <text evidence="1">The sequence shown here is derived from an EMBL/GenBank/DDBJ whole genome shotgun (WGS) entry which is preliminary data.</text>
</comment>
<keyword evidence="2" id="KW-1185">Reference proteome</keyword>
<dbReference type="EMBL" id="JAAPAO010000752">
    <property type="protein sequence ID" value="KAF4654219.1"/>
    <property type="molecule type" value="Genomic_DNA"/>
</dbReference>
<name>A0A7J6L4V9_PERCH</name>
<dbReference type="Proteomes" id="UP000591131">
    <property type="component" value="Unassembled WGS sequence"/>
</dbReference>
<dbReference type="AlphaFoldDB" id="A0A7J6L4V9"/>
<sequence>MRASAWFPVKRVLKVELKTQVFWRQMSKAMDQTNHQLREASFGIILMRLHSAPLHSTPASGGEFSSSGFVGIRKAPSSASLAASSDTGSRNAMSTLSVELDKVPAAAAAAFARTTLPAANPIPQTIKEFRREVDESQLPALRTTRRAFVRTAVFH</sequence>
<gene>
    <name evidence="1" type="ORF">FOL47_010091</name>
</gene>
<evidence type="ECO:0000313" key="2">
    <source>
        <dbReference type="Proteomes" id="UP000591131"/>
    </source>
</evidence>
<organism evidence="1 2">
    <name type="scientific">Perkinsus chesapeaki</name>
    <name type="common">Clam parasite</name>
    <name type="synonym">Perkinsus andrewsi</name>
    <dbReference type="NCBI Taxonomy" id="330153"/>
    <lineage>
        <taxon>Eukaryota</taxon>
        <taxon>Sar</taxon>
        <taxon>Alveolata</taxon>
        <taxon>Perkinsozoa</taxon>
        <taxon>Perkinsea</taxon>
        <taxon>Perkinsida</taxon>
        <taxon>Perkinsidae</taxon>
        <taxon>Perkinsus</taxon>
    </lineage>
</organism>
<protein>
    <submittedName>
        <fullName evidence="1">Uncharacterized protein</fullName>
    </submittedName>
</protein>
<accession>A0A7J6L4V9</accession>